<comment type="catalytic activity">
    <reaction evidence="18">
        <text>a (2E)-enoyl-CoA + NADPH + H(+) = a 2,3-saturated acyl-CoA + NADP(+)</text>
        <dbReference type="Rhea" id="RHEA:33763"/>
        <dbReference type="ChEBI" id="CHEBI:15378"/>
        <dbReference type="ChEBI" id="CHEBI:57783"/>
        <dbReference type="ChEBI" id="CHEBI:58349"/>
        <dbReference type="ChEBI" id="CHEBI:58856"/>
        <dbReference type="ChEBI" id="CHEBI:65111"/>
        <dbReference type="EC" id="1.3.1.38"/>
    </reaction>
    <physiologicalReaction direction="left-to-right" evidence="18">
        <dbReference type="Rhea" id="RHEA:33764"/>
    </physiologicalReaction>
</comment>
<dbReference type="EMBL" id="BMNQ01000016">
    <property type="protein sequence ID" value="GGJ93513.1"/>
    <property type="molecule type" value="Genomic_DNA"/>
</dbReference>
<reference evidence="21" key="2">
    <citation type="submission" date="2020-09" db="EMBL/GenBank/DDBJ databases">
        <authorList>
            <person name="Sun Q."/>
            <person name="Ohkuma M."/>
        </authorList>
    </citation>
    <scope>NUCLEOTIDE SEQUENCE</scope>
    <source>
        <strain evidence="21">JCM 12580</strain>
    </source>
</reference>
<dbReference type="GO" id="GO:0019166">
    <property type="term" value="F:trans-2-enoyl-CoA reductase (NADPH) activity"/>
    <property type="evidence" value="ECO:0007669"/>
    <property type="project" value="UniProtKB-EC"/>
</dbReference>
<dbReference type="InterPro" id="IPR052388">
    <property type="entry name" value="Peroxisomal_t2-enoyl-CoA_red"/>
</dbReference>
<keyword evidence="10" id="KW-0275">Fatty acid biosynthesis</keyword>
<dbReference type="InterPro" id="IPR002347">
    <property type="entry name" value="SDR_fam"/>
</dbReference>
<dbReference type="PANTHER" id="PTHR24317">
    <property type="entry name" value="PEROXISOMAL TRANS-2-ENOYL-COA REDUCTASE"/>
    <property type="match status" value="1"/>
</dbReference>
<keyword evidence="22" id="KW-1185">Reference proteome</keyword>
<dbReference type="PRINTS" id="PR00080">
    <property type="entry name" value="SDRFAMILY"/>
</dbReference>
<evidence type="ECO:0000256" key="10">
    <source>
        <dbReference type="ARBA" id="ARBA00023160"/>
    </source>
</evidence>
<evidence type="ECO:0000256" key="12">
    <source>
        <dbReference type="ARBA" id="ARBA00038622"/>
    </source>
</evidence>
<evidence type="ECO:0000256" key="16">
    <source>
        <dbReference type="ARBA" id="ARBA00048686"/>
    </source>
</evidence>
<dbReference type="InterPro" id="IPR036291">
    <property type="entry name" value="NAD(P)-bd_dom_sf"/>
</dbReference>
<reference evidence="21" key="1">
    <citation type="journal article" date="2014" name="Int. J. Syst. Evol. Microbiol.">
        <title>Complete genome sequence of Corynebacterium casei LMG S-19264T (=DSM 44701T), isolated from a smear-ripened cheese.</title>
        <authorList>
            <consortium name="US DOE Joint Genome Institute (JGI-PGF)"/>
            <person name="Walter F."/>
            <person name="Albersmeier A."/>
            <person name="Kalinowski J."/>
            <person name="Ruckert C."/>
        </authorList>
    </citation>
    <scope>NUCLEOTIDE SEQUENCE</scope>
    <source>
        <strain evidence="21">JCM 12580</strain>
    </source>
</reference>
<evidence type="ECO:0000256" key="8">
    <source>
        <dbReference type="ARBA" id="ARBA00023098"/>
    </source>
</evidence>
<evidence type="ECO:0000313" key="22">
    <source>
        <dbReference type="Proteomes" id="UP000658382"/>
    </source>
</evidence>
<comment type="subcellular location">
    <subcellularLocation>
        <location evidence="1">Peroxisome</location>
    </subcellularLocation>
</comment>
<dbReference type="PRINTS" id="PR00081">
    <property type="entry name" value="GDHRDH"/>
</dbReference>
<evidence type="ECO:0000256" key="15">
    <source>
        <dbReference type="ARBA" id="ARBA00047570"/>
    </source>
</evidence>
<evidence type="ECO:0000256" key="2">
    <source>
        <dbReference type="ARBA" id="ARBA00005189"/>
    </source>
</evidence>
<name>A0A917PVB0_9BACI</name>
<proteinExistence type="predicted"/>
<evidence type="ECO:0000256" key="4">
    <source>
        <dbReference type="ARBA" id="ARBA00022553"/>
    </source>
</evidence>
<dbReference type="Gene3D" id="3.40.50.720">
    <property type="entry name" value="NAD(P)-binding Rossmann-like Domain"/>
    <property type="match status" value="1"/>
</dbReference>
<comment type="function">
    <text evidence="11">Participates in chain elongation of fatty acids. Catalyzes the reduction of trans-2-enoyl-CoAs of varying chain lengths from 6:1 to 16:1, having maximum activity with 10:1 CoA. Has no 2,4-dienoyl-CoA reductase activity.</text>
</comment>
<evidence type="ECO:0000256" key="14">
    <source>
        <dbReference type="ARBA" id="ARBA00041063"/>
    </source>
</evidence>
<comment type="catalytic activity">
    <reaction evidence="20">
        <text>(2E)-octenoyl-CoA + NADPH + H(+) = octanoyl-CoA + NADP(+)</text>
        <dbReference type="Rhea" id="RHEA:44952"/>
        <dbReference type="ChEBI" id="CHEBI:15378"/>
        <dbReference type="ChEBI" id="CHEBI:57386"/>
        <dbReference type="ChEBI" id="CHEBI:57783"/>
        <dbReference type="ChEBI" id="CHEBI:58349"/>
        <dbReference type="ChEBI" id="CHEBI:62242"/>
    </reaction>
    <physiologicalReaction direction="left-to-right" evidence="20">
        <dbReference type="Rhea" id="RHEA:44953"/>
    </physiologicalReaction>
</comment>
<keyword evidence="7" id="KW-0560">Oxidoreductase</keyword>
<evidence type="ECO:0000256" key="19">
    <source>
        <dbReference type="ARBA" id="ARBA00049386"/>
    </source>
</evidence>
<evidence type="ECO:0000256" key="18">
    <source>
        <dbReference type="ARBA" id="ARBA00049251"/>
    </source>
</evidence>
<comment type="catalytic activity">
    <reaction evidence="19">
        <text>(2E)-decenoyl-CoA + NADPH + H(+) = decanoyl-CoA + NADP(+)</text>
        <dbReference type="Rhea" id="RHEA:44960"/>
        <dbReference type="ChEBI" id="CHEBI:15378"/>
        <dbReference type="ChEBI" id="CHEBI:57783"/>
        <dbReference type="ChEBI" id="CHEBI:58349"/>
        <dbReference type="ChEBI" id="CHEBI:61406"/>
        <dbReference type="ChEBI" id="CHEBI:61430"/>
    </reaction>
    <physiologicalReaction direction="left-to-right" evidence="19">
        <dbReference type="Rhea" id="RHEA:44961"/>
    </physiologicalReaction>
</comment>
<dbReference type="PANTHER" id="PTHR24317:SF7">
    <property type="entry name" value="PEROXISOMAL TRANS-2-ENOYL-COA REDUCTASE"/>
    <property type="match status" value="1"/>
</dbReference>
<comment type="catalytic activity">
    <reaction evidence="16">
        <text>(2E)-tetradecenoyl-CoA + NADPH + H(+) = tetradecanoyl-CoA + NADP(+)</text>
        <dbReference type="Rhea" id="RHEA:44968"/>
        <dbReference type="ChEBI" id="CHEBI:15378"/>
        <dbReference type="ChEBI" id="CHEBI:57385"/>
        <dbReference type="ChEBI" id="CHEBI:57783"/>
        <dbReference type="ChEBI" id="CHEBI:58349"/>
        <dbReference type="ChEBI" id="CHEBI:61405"/>
    </reaction>
    <physiologicalReaction direction="left-to-right" evidence="16">
        <dbReference type="Rhea" id="RHEA:44969"/>
    </physiologicalReaction>
</comment>
<dbReference type="AlphaFoldDB" id="A0A917PVB0"/>
<organism evidence="21 22">
    <name type="scientific">Lentibacillus kapialis</name>
    <dbReference type="NCBI Taxonomy" id="340214"/>
    <lineage>
        <taxon>Bacteria</taxon>
        <taxon>Bacillati</taxon>
        <taxon>Bacillota</taxon>
        <taxon>Bacilli</taxon>
        <taxon>Bacillales</taxon>
        <taxon>Bacillaceae</taxon>
        <taxon>Lentibacillus</taxon>
    </lineage>
</organism>
<evidence type="ECO:0000256" key="9">
    <source>
        <dbReference type="ARBA" id="ARBA00023140"/>
    </source>
</evidence>
<accession>A0A917PVB0</accession>
<evidence type="ECO:0000256" key="11">
    <source>
        <dbReference type="ARBA" id="ARBA00037124"/>
    </source>
</evidence>
<dbReference type="SUPFAM" id="SSF51735">
    <property type="entry name" value="NAD(P)-binding Rossmann-fold domains"/>
    <property type="match status" value="1"/>
</dbReference>
<dbReference type="Proteomes" id="UP000658382">
    <property type="component" value="Unassembled WGS sequence"/>
</dbReference>
<evidence type="ECO:0000256" key="1">
    <source>
        <dbReference type="ARBA" id="ARBA00004275"/>
    </source>
</evidence>
<evidence type="ECO:0000256" key="13">
    <source>
        <dbReference type="ARBA" id="ARBA00038849"/>
    </source>
</evidence>
<evidence type="ECO:0000256" key="6">
    <source>
        <dbReference type="ARBA" id="ARBA00022857"/>
    </source>
</evidence>
<dbReference type="FunFam" id="3.40.50.720:FF:000084">
    <property type="entry name" value="Short-chain dehydrogenase reductase"/>
    <property type="match status" value="1"/>
</dbReference>
<comment type="caution">
    <text evidence="21">The sequence shown here is derived from an EMBL/GenBank/DDBJ whole genome shotgun (WGS) entry which is preliminary data.</text>
</comment>
<dbReference type="GO" id="GO:0008206">
    <property type="term" value="P:bile acid metabolic process"/>
    <property type="evidence" value="ECO:0007669"/>
    <property type="project" value="UniProtKB-ARBA"/>
</dbReference>
<keyword evidence="6" id="KW-0521">NADP</keyword>
<evidence type="ECO:0000256" key="17">
    <source>
        <dbReference type="ARBA" id="ARBA00049108"/>
    </source>
</evidence>
<evidence type="ECO:0000313" key="21">
    <source>
        <dbReference type="EMBL" id="GGJ93513.1"/>
    </source>
</evidence>
<comment type="pathway">
    <text evidence="2">Lipid metabolism.</text>
</comment>
<dbReference type="Pfam" id="PF13561">
    <property type="entry name" value="adh_short_C2"/>
    <property type="match status" value="1"/>
</dbReference>
<keyword evidence="5" id="KW-0276">Fatty acid metabolism</keyword>
<comment type="catalytic activity">
    <reaction evidence="17">
        <text>(2E)-hexenoyl-CoA + NADPH + H(+) = hexanoyl-CoA + NADP(+)</text>
        <dbReference type="Rhea" id="RHEA:44956"/>
        <dbReference type="ChEBI" id="CHEBI:15378"/>
        <dbReference type="ChEBI" id="CHEBI:57783"/>
        <dbReference type="ChEBI" id="CHEBI:58349"/>
        <dbReference type="ChEBI" id="CHEBI:62077"/>
        <dbReference type="ChEBI" id="CHEBI:62620"/>
    </reaction>
    <physiologicalReaction direction="left-to-right" evidence="17">
        <dbReference type="Rhea" id="RHEA:44957"/>
    </physiologicalReaction>
</comment>
<keyword evidence="8" id="KW-0443">Lipid metabolism</keyword>
<comment type="subunit">
    <text evidence="12">Interacts with PEX5, probably required to target it into peroxisomes.</text>
</comment>
<dbReference type="EC" id="1.3.1.38" evidence="13"/>
<evidence type="ECO:0000256" key="3">
    <source>
        <dbReference type="ARBA" id="ARBA00022516"/>
    </source>
</evidence>
<evidence type="ECO:0000256" key="7">
    <source>
        <dbReference type="ARBA" id="ARBA00023002"/>
    </source>
</evidence>
<keyword evidence="4" id="KW-0597">Phosphoprotein</keyword>
<keyword evidence="9" id="KW-0576">Peroxisome</keyword>
<dbReference type="GO" id="GO:0006633">
    <property type="term" value="P:fatty acid biosynthetic process"/>
    <property type="evidence" value="ECO:0007669"/>
    <property type="project" value="UniProtKB-KW"/>
</dbReference>
<evidence type="ECO:0000256" key="5">
    <source>
        <dbReference type="ARBA" id="ARBA00022832"/>
    </source>
</evidence>
<sequence>MKQEIFAPGLLTGKSVLITGGGTGIGLAMAQLLGELGAHVILVARTAETLEEAVTKLHTEHISADCIPVNIREEQEVTELFDTVSAKWGGCDFLINNAGGQFTAQALNISANGFRSVVDLNLQGTWQMSSAFARMLIEKGRVGRIINIVLCLQSGVPGMVHAGAARAGVMNMTKTLAYEWGEHGILVNAIAPGTIATSGLKQYNTDQIQKGVSRLPVSRIGRADEIAMAAAYLLSPAGSYITGTTLEVDGGEHLLGASDQIKG</sequence>
<evidence type="ECO:0000256" key="20">
    <source>
        <dbReference type="ARBA" id="ARBA00049559"/>
    </source>
</evidence>
<gene>
    <name evidence="21" type="primary">pecR</name>
    <name evidence="21" type="ORF">GCM10007063_15100</name>
</gene>
<keyword evidence="3" id="KW-0444">Lipid biosynthesis</keyword>
<dbReference type="RefSeq" id="WP_229671698.1">
    <property type="nucleotide sequence ID" value="NZ_BMNQ01000016.1"/>
</dbReference>
<protein>
    <recommendedName>
        <fullName evidence="14">Peroxisomal trans-2-enoyl-CoA reductase</fullName>
        <ecNumber evidence="13">1.3.1.38</ecNumber>
    </recommendedName>
</protein>
<comment type="catalytic activity">
    <reaction evidence="15">
        <text>(2E)-dodecenoyl-CoA + NADPH + H(+) = dodecanoyl-CoA + NADP(+)</text>
        <dbReference type="Rhea" id="RHEA:44964"/>
        <dbReference type="ChEBI" id="CHEBI:15378"/>
        <dbReference type="ChEBI" id="CHEBI:57330"/>
        <dbReference type="ChEBI" id="CHEBI:57375"/>
        <dbReference type="ChEBI" id="CHEBI:57783"/>
        <dbReference type="ChEBI" id="CHEBI:58349"/>
    </reaction>
    <physiologicalReaction direction="left-to-right" evidence="15">
        <dbReference type="Rhea" id="RHEA:44965"/>
    </physiologicalReaction>
</comment>